<organism evidence="2 3">
    <name type="scientific">Tropilaelaps mercedesae</name>
    <dbReference type="NCBI Taxonomy" id="418985"/>
    <lineage>
        <taxon>Eukaryota</taxon>
        <taxon>Metazoa</taxon>
        <taxon>Ecdysozoa</taxon>
        <taxon>Arthropoda</taxon>
        <taxon>Chelicerata</taxon>
        <taxon>Arachnida</taxon>
        <taxon>Acari</taxon>
        <taxon>Parasitiformes</taxon>
        <taxon>Mesostigmata</taxon>
        <taxon>Gamasina</taxon>
        <taxon>Dermanyssoidea</taxon>
        <taxon>Laelapidae</taxon>
        <taxon>Tropilaelaps</taxon>
    </lineage>
</organism>
<dbReference type="EMBL" id="MNPL01001341">
    <property type="protein sequence ID" value="OQR79252.1"/>
    <property type="molecule type" value="Genomic_DNA"/>
</dbReference>
<dbReference type="OrthoDB" id="6496194at2759"/>
<feature type="chain" id="PRO_5012619117" evidence="1">
    <location>
        <begin position="19"/>
        <end position="140"/>
    </location>
</feature>
<proteinExistence type="predicted"/>
<keyword evidence="3" id="KW-1185">Reference proteome</keyword>
<evidence type="ECO:0000256" key="1">
    <source>
        <dbReference type="SAM" id="SignalP"/>
    </source>
</evidence>
<protein>
    <submittedName>
        <fullName evidence="2">Uncharacterized protein</fullName>
    </submittedName>
</protein>
<reference evidence="2 3" key="1">
    <citation type="journal article" date="2017" name="Gigascience">
        <title>Draft genome of the honey bee ectoparasitic mite, Tropilaelaps mercedesae, is shaped by the parasitic life history.</title>
        <authorList>
            <person name="Dong X."/>
            <person name="Armstrong S.D."/>
            <person name="Xia D."/>
            <person name="Makepeace B.L."/>
            <person name="Darby A.C."/>
            <person name="Kadowaki T."/>
        </authorList>
    </citation>
    <scope>NUCLEOTIDE SEQUENCE [LARGE SCALE GENOMIC DNA]</scope>
    <source>
        <strain evidence="2">Wuxi-XJTLU</strain>
    </source>
</reference>
<comment type="caution">
    <text evidence="2">The sequence shown here is derived from an EMBL/GenBank/DDBJ whole genome shotgun (WGS) entry which is preliminary data.</text>
</comment>
<sequence>MKTLVIALIAGTACLAAADIATGDHQPDTNQFGQWRTCLKSKIPQDKQATMDNCVKKPGGTDMAKFRRGISCVLESYGVVNGHRVDLRKMGSTASSVRSPELKKAFQECPKDDKNASLDRSIKCVIDHLETSCPLVKAQG</sequence>
<evidence type="ECO:0000313" key="2">
    <source>
        <dbReference type="EMBL" id="OQR79252.1"/>
    </source>
</evidence>
<dbReference type="AlphaFoldDB" id="A0A1V9Y0M6"/>
<accession>A0A1V9Y0M6</accession>
<feature type="signal peptide" evidence="1">
    <location>
        <begin position="1"/>
        <end position="18"/>
    </location>
</feature>
<keyword evidence="1" id="KW-0732">Signal</keyword>
<gene>
    <name evidence="2" type="ORF">BIW11_05867</name>
</gene>
<evidence type="ECO:0000313" key="3">
    <source>
        <dbReference type="Proteomes" id="UP000192247"/>
    </source>
</evidence>
<dbReference type="InParanoid" id="A0A1V9Y0M6"/>
<dbReference type="Proteomes" id="UP000192247">
    <property type="component" value="Unassembled WGS sequence"/>
</dbReference>
<name>A0A1V9Y0M6_9ACAR</name>